<organism evidence="2 3">
    <name type="scientific">Parathielavia appendiculata</name>
    <dbReference type="NCBI Taxonomy" id="2587402"/>
    <lineage>
        <taxon>Eukaryota</taxon>
        <taxon>Fungi</taxon>
        <taxon>Dikarya</taxon>
        <taxon>Ascomycota</taxon>
        <taxon>Pezizomycotina</taxon>
        <taxon>Sordariomycetes</taxon>
        <taxon>Sordariomycetidae</taxon>
        <taxon>Sordariales</taxon>
        <taxon>Chaetomiaceae</taxon>
        <taxon>Parathielavia</taxon>
    </lineage>
</organism>
<proteinExistence type="predicted"/>
<keyword evidence="3" id="KW-1185">Reference proteome</keyword>
<evidence type="ECO:0000313" key="2">
    <source>
        <dbReference type="EMBL" id="KAK4125448.1"/>
    </source>
</evidence>
<gene>
    <name evidence="2" type="ORF">N657DRAFT_265961</name>
</gene>
<evidence type="ECO:0000313" key="3">
    <source>
        <dbReference type="Proteomes" id="UP001302602"/>
    </source>
</evidence>
<reference evidence="2" key="2">
    <citation type="submission" date="2023-05" db="EMBL/GenBank/DDBJ databases">
        <authorList>
            <consortium name="Lawrence Berkeley National Laboratory"/>
            <person name="Steindorff A."/>
            <person name="Hensen N."/>
            <person name="Bonometti L."/>
            <person name="Westerberg I."/>
            <person name="Brannstrom I.O."/>
            <person name="Guillou S."/>
            <person name="Cros-Aarteil S."/>
            <person name="Calhoun S."/>
            <person name="Haridas S."/>
            <person name="Kuo A."/>
            <person name="Mondo S."/>
            <person name="Pangilinan J."/>
            <person name="Riley R."/>
            <person name="Labutti K."/>
            <person name="Andreopoulos B."/>
            <person name="Lipzen A."/>
            <person name="Chen C."/>
            <person name="Yanf M."/>
            <person name="Daum C."/>
            <person name="Ng V."/>
            <person name="Clum A."/>
            <person name="Ohm R."/>
            <person name="Martin F."/>
            <person name="Silar P."/>
            <person name="Natvig D."/>
            <person name="Lalanne C."/>
            <person name="Gautier V."/>
            <person name="Ament-Velasquez S.L."/>
            <person name="Kruys A."/>
            <person name="Hutchinson M.I."/>
            <person name="Powell A.J."/>
            <person name="Barry K."/>
            <person name="Miller A.N."/>
            <person name="Grigoriev I.V."/>
            <person name="Debuchy R."/>
            <person name="Gladieux P."/>
            <person name="Thoren M.H."/>
            <person name="Johannesson H."/>
        </authorList>
    </citation>
    <scope>NUCLEOTIDE SEQUENCE</scope>
    <source>
        <strain evidence="2">CBS 731.68</strain>
    </source>
</reference>
<dbReference type="Proteomes" id="UP001302602">
    <property type="component" value="Unassembled WGS sequence"/>
</dbReference>
<sequence length="151" mass="16657">MPYTGNSLRGKLLSRPASEDYPASPKHIGLANIWMDRRRKHSRCNDARASVALPLPKRVLDIQTTHRLSVRAAAGRVRSARNSAIAGRGRAHRTTTEILAHHHAGIPLSTFPLTSGSPSRWQAARESATSVLTHSVSSRMITWTGPTRRLR</sequence>
<dbReference type="EMBL" id="MU853225">
    <property type="protein sequence ID" value="KAK4125448.1"/>
    <property type="molecule type" value="Genomic_DNA"/>
</dbReference>
<name>A0AAN6U2Z6_9PEZI</name>
<dbReference type="RefSeq" id="XP_062649219.1">
    <property type="nucleotide sequence ID" value="XM_062786518.1"/>
</dbReference>
<dbReference type="GeneID" id="87823286"/>
<comment type="caution">
    <text evidence="2">The sequence shown here is derived from an EMBL/GenBank/DDBJ whole genome shotgun (WGS) entry which is preliminary data.</text>
</comment>
<protein>
    <submittedName>
        <fullName evidence="2">Uncharacterized protein</fullName>
    </submittedName>
</protein>
<dbReference type="AlphaFoldDB" id="A0AAN6U2Z6"/>
<accession>A0AAN6U2Z6</accession>
<evidence type="ECO:0000256" key="1">
    <source>
        <dbReference type="SAM" id="MobiDB-lite"/>
    </source>
</evidence>
<reference evidence="2" key="1">
    <citation type="journal article" date="2023" name="Mol. Phylogenet. Evol.">
        <title>Genome-scale phylogeny and comparative genomics of the fungal order Sordariales.</title>
        <authorList>
            <person name="Hensen N."/>
            <person name="Bonometti L."/>
            <person name="Westerberg I."/>
            <person name="Brannstrom I.O."/>
            <person name="Guillou S."/>
            <person name="Cros-Aarteil S."/>
            <person name="Calhoun S."/>
            <person name="Haridas S."/>
            <person name="Kuo A."/>
            <person name="Mondo S."/>
            <person name="Pangilinan J."/>
            <person name="Riley R."/>
            <person name="LaButti K."/>
            <person name="Andreopoulos B."/>
            <person name="Lipzen A."/>
            <person name="Chen C."/>
            <person name="Yan M."/>
            <person name="Daum C."/>
            <person name="Ng V."/>
            <person name="Clum A."/>
            <person name="Steindorff A."/>
            <person name="Ohm R.A."/>
            <person name="Martin F."/>
            <person name="Silar P."/>
            <person name="Natvig D.O."/>
            <person name="Lalanne C."/>
            <person name="Gautier V."/>
            <person name="Ament-Velasquez S.L."/>
            <person name="Kruys A."/>
            <person name="Hutchinson M.I."/>
            <person name="Powell A.J."/>
            <person name="Barry K."/>
            <person name="Miller A.N."/>
            <person name="Grigoriev I.V."/>
            <person name="Debuchy R."/>
            <person name="Gladieux P."/>
            <person name="Hiltunen Thoren M."/>
            <person name="Johannesson H."/>
        </authorList>
    </citation>
    <scope>NUCLEOTIDE SEQUENCE</scope>
    <source>
        <strain evidence="2">CBS 731.68</strain>
    </source>
</reference>
<feature type="region of interest" description="Disordered" evidence="1">
    <location>
        <begin position="1"/>
        <end position="22"/>
    </location>
</feature>